<gene>
    <name evidence="2" type="ORF">B4147_5911</name>
</gene>
<dbReference type="PATRIC" id="fig|1396.433.peg.2998"/>
<sequence>MFWKFGGKNRTKLGDFLDRNGFTQNDLEKTAKLSRPTVSKACNDKEYIPSPTVMKKILKVIRQIKPNVKSTDFWDM</sequence>
<dbReference type="InterPro" id="IPR001387">
    <property type="entry name" value="Cro/C1-type_HTH"/>
</dbReference>
<dbReference type="InterPro" id="IPR010982">
    <property type="entry name" value="Lambda_DNA-bd_dom_sf"/>
</dbReference>
<accession>A0A0G8C5C9</accession>
<organism evidence="2 3">
    <name type="scientific">Bacillus wiedmannii</name>
    <dbReference type="NCBI Taxonomy" id="1890302"/>
    <lineage>
        <taxon>Bacteria</taxon>
        <taxon>Bacillati</taxon>
        <taxon>Bacillota</taxon>
        <taxon>Bacilli</taxon>
        <taxon>Bacillales</taxon>
        <taxon>Bacillaceae</taxon>
        <taxon>Bacillus</taxon>
        <taxon>Bacillus cereus group</taxon>
    </lineage>
</organism>
<proteinExistence type="predicted"/>
<name>A0A0G8C5C9_9BACI</name>
<reference evidence="3" key="2">
    <citation type="submission" date="2015-04" db="EMBL/GenBank/DDBJ databases">
        <title>Draft Genome Sequences of Eight Spore-Forming Food Isolates of Bacillus cereus Genome sequencing.</title>
        <authorList>
            <person name="Krawcyk A.O."/>
            <person name="de Jong A."/>
            <person name="Eijlander R.T."/>
            <person name="Berendsen E.M."/>
            <person name="Holsappel S."/>
            <person name="Wells-Bennik M."/>
            <person name="Kuipers O.P."/>
        </authorList>
    </citation>
    <scope>NUCLEOTIDE SEQUENCE [LARGE SCALE GENOMIC DNA]</scope>
    <source>
        <strain evidence="3">B4147</strain>
    </source>
</reference>
<dbReference type="AlphaFoldDB" id="A0A0G8C5C9"/>
<feature type="domain" description="HTH cro/C1-type" evidence="1">
    <location>
        <begin position="18"/>
        <end position="61"/>
    </location>
</feature>
<evidence type="ECO:0000313" key="2">
    <source>
        <dbReference type="EMBL" id="KKZ94579.1"/>
    </source>
</evidence>
<dbReference type="EMBL" id="LCYN01000025">
    <property type="protein sequence ID" value="KKZ94579.1"/>
    <property type="molecule type" value="Genomic_DNA"/>
</dbReference>
<dbReference type="Proteomes" id="UP000035350">
    <property type="component" value="Unassembled WGS sequence"/>
</dbReference>
<dbReference type="SUPFAM" id="SSF47413">
    <property type="entry name" value="lambda repressor-like DNA-binding domains"/>
    <property type="match status" value="1"/>
</dbReference>
<dbReference type="GO" id="GO:0003677">
    <property type="term" value="F:DNA binding"/>
    <property type="evidence" value="ECO:0007669"/>
    <property type="project" value="InterPro"/>
</dbReference>
<dbReference type="RefSeq" id="WP_002150963.1">
    <property type="nucleotide sequence ID" value="NZ_JBALML010000013.1"/>
</dbReference>
<evidence type="ECO:0000259" key="1">
    <source>
        <dbReference type="Pfam" id="PF01381"/>
    </source>
</evidence>
<evidence type="ECO:0000313" key="3">
    <source>
        <dbReference type="Proteomes" id="UP000035350"/>
    </source>
</evidence>
<dbReference type="Gene3D" id="1.10.260.40">
    <property type="entry name" value="lambda repressor-like DNA-binding domains"/>
    <property type="match status" value="1"/>
</dbReference>
<protein>
    <recommendedName>
        <fullName evidence="1">HTH cro/C1-type domain-containing protein</fullName>
    </recommendedName>
</protein>
<dbReference type="CDD" id="cd00093">
    <property type="entry name" value="HTH_XRE"/>
    <property type="match status" value="1"/>
</dbReference>
<reference evidence="2 3" key="1">
    <citation type="journal article" date="2015" name="Genome Announc.">
        <title>Next-Generation Whole-Genome Sequencing of Eight Strains of Bacillus cereus, Isolated from Food.</title>
        <authorList>
            <person name="Krawczyk A.O."/>
            <person name="de Jong A."/>
            <person name="Eijlander R.T."/>
            <person name="Berendsen E.M."/>
            <person name="Holsappel S."/>
            <person name="Wells-Bennik M.H."/>
            <person name="Kuipers O.P."/>
        </authorList>
    </citation>
    <scope>NUCLEOTIDE SEQUENCE [LARGE SCALE GENOMIC DNA]</scope>
    <source>
        <strain evidence="2 3">B4147</strain>
    </source>
</reference>
<dbReference type="Pfam" id="PF01381">
    <property type="entry name" value="HTH_3"/>
    <property type="match status" value="1"/>
</dbReference>
<comment type="caution">
    <text evidence="2">The sequence shown here is derived from an EMBL/GenBank/DDBJ whole genome shotgun (WGS) entry which is preliminary data.</text>
</comment>